<organism evidence="1 2">
    <name type="scientific">Segniliparus rugosus (strain ATCC BAA-974 / DSM 45345 / CCUG 50838 / CIP 108380 / JCM 13579 / CDC 945)</name>
    <dbReference type="NCBI Taxonomy" id="679197"/>
    <lineage>
        <taxon>Bacteria</taxon>
        <taxon>Bacillati</taxon>
        <taxon>Actinomycetota</taxon>
        <taxon>Actinomycetes</taxon>
        <taxon>Mycobacteriales</taxon>
        <taxon>Segniliparaceae</taxon>
        <taxon>Segniliparus</taxon>
    </lineage>
</organism>
<reference evidence="1 2" key="1">
    <citation type="journal article" date="2011" name="Stand. Genomic Sci.">
        <title>High quality draft genome sequence of Segniliparus rugosus CDC 945(T)= (ATCC BAA-974(T)).</title>
        <authorList>
            <person name="Earl A.M."/>
            <person name="Desjardins C.A."/>
            <person name="Fitzgerald M.G."/>
            <person name="Arachchi H.M."/>
            <person name="Zeng Q."/>
            <person name="Mehta T."/>
            <person name="Griggs A."/>
            <person name="Birren B.W."/>
            <person name="Toney N.C."/>
            <person name="Carr J."/>
            <person name="Posey J."/>
            <person name="Butler W.R."/>
        </authorList>
    </citation>
    <scope>NUCLEOTIDE SEQUENCE [LARGE SCALE GENOMIC DNA]</scope>
    <source>
        <strain evidence="2">ATCC BAA-974 / DSM 45345 / CCUG 50838 / CIP 108380 / JCM 13579 / CDC 945</strain>
    </source>
</reference>
<keyword evidence="2" id="KW-1185">Reference proteome</keyword>
<evidence type="ECO:0000313" key="2">
    <source>
        <dbReference type="Proteomes" id="UP000004816"/>
    </source>
</evidence>
<name>E5XUI7_SEGRC</name>
<dbReference type="RefSeq" id="WP_007471957.1">
    <property type="nucleotide sequence ID" value="NZ_KI391953.1"/>
</dbReference>
<dbReference type="Proteomes" id="UP000004816">
    <property type="component" value="Unassembled WGS sequence"/>
</dbReference>
<sequence length="70" mass="7613">MERYCSGAAERVQRIPAGLTRRRLLAEDSAGAYFRGGALSPEGRETVILGIGAGRHERGYLEYGVCIRGD</sequence>
<dbReference type="OrthoDB" id="4617682at2"/>
<protein>
    <submittedName>
        <fullName evidence="1">Uncharacterized protein</fullName>
    </submittedName>
</protein>
<gene>
    <name evidence="1" type="ORF">HMPREF9336_03159</name>
</gene>
<comment type="caution">
    <text evidence="1">The sequence shown here is derived from an EMBL/GenBank/DDBJ whole genome shotgun (WGS) entry which is preliminary data.</text>
</comment>
<accession>E5XUI7</accession>
<evidence type="ECO:0000313" key="1">
    <source>
        <dbReference type="EMBL" id="EFV11966.1"/>
    </source>
</evidence>
<dbReference type="HOGENOM" id="CLU_2755577_0_0_11"/>
<dbReference type="EMBL" id="ACZI02000001">
    <property type="protein sequence ID" value="EFV11966.1"/>
    <property type="molecule type" value="Genomic_DNA"/>
</dbReference>
<proteinExistence type="predicted"/>
<dbReference type="AlphaFoldDB" id="E5XUI7"/>